<feature type="transmembrane region" description="Helical" evidence="6">
    <location>
        <begin position="402"/>
        <end position="424"/>
    </location>
</feature>
<feature type="transmembrane region" description="Helical" evidence="6">
    <location>
        <begin position="6"/>
        <end position="28"/>
    </location>
</feature>
<keyword evidence="8" id="KW-1185">Reference proteome</keyword>
<feature type="transmembrane region" description="Helical" evidence="6">
    <location>
        <begin position="374"/>
        <end position="395"/>
    </location>
</feature>
<dbReference type="Pfam" id="PF01384">
    <property type="entry name" value="PHO4"/>
    <property type="match status" value="1"/>
</dbReference>
<gene>
    <name evidence="7" type="ORF">EYC82_15205</name>
</gene>
<evidence type="ECO:0000256" key="5">
    <source>
        <dbReference type="ARBA" id="ARBA00023136"/>
    </source>
</evidence>
<keyword evidence="6" id="KW-0592">Phosphate transport</keyword>
<comment type="caution">
    <text evidence="7">The sequence shown here is derived from an EMBL/GenBank/DDBJ whole genome shotgun (WGS) entry which is preliminary data.</text>
</comment>
<dbReference type="InterPro" id="IPR001204">
    <property type="entry name" value="Phos_transporter"/>
</dbReference>
<evidence type="ECO:0000256" key="4">
    <source>
        <dbReference type="ARBA" id="ARBA00022989"/>
    </source>
</evidence>
<dbReference type="PANTHER" id="PTHR11101:SF80">
    <property type="entry name" value="PHOSPHATE TRANSPORTER"/>
    <property type="match status" value="1"/>
</dbReference>
<feature type="transmembrane region" description="Helical" evidence="6">
    <location>
        <begin position="222"/>
        <end position="240"/>
    </location>
</feature>
<keyword evidence="5 6" id="KW-0472">Membrane</keyword>
<keyword evidence="2 6" id="KW-0813">Transport</keyword>
<protein>
    <recommendedName>
        <fullName evidence="6">Phosphate transporter</fullName>
    </recommendedName>
</protein>
<comment type="subcellular location">
    <subcellularLocation>
        <location evidence="1 6">Membrane</location>
        <topology evidence="1 6">Multi-pass membrane protein</topology>
    </subcellularLocation>
</comment>
<feature type="transmembrane region" description="Helical" evidence="6">
    <location>
        <begin position="308"/>
        <end position="327"/>
    </location>
</feature>
<dbReference type="EMBL" id="SHNO01000001">
    <property type="protein sequence ID" value="MCX2978713.1"/>
    <property type="molecule type" value="Genomic_DNA"/>
</dbReference>
<evidence type="ECO:0000256" key="3">
    <source>
        <dbReference type="ARBA" id="ARBA00022692"/>
    </source>
</evidence>
<feature type="transmembrane region" description="Helical" evidence="6">
    <location>
        <begin position="261"/>
        <end position="279"/>
    </location>
</feature>
<dbReference type="Proteomes" id="UP001143304">
    <property type="component" value="Unassembled WGS sequence"/>
</dbReference>
<accession>A0ABT3T8V4</accession>
<dbReference type="PANTHER" id="PTHR11101">
    <property type="entry name" value="PHOSPHATE TRANSPORTER"/>
    <property type="match status" value="1"/>
</dbReference>
<feature type="transmembrane region" description="Helical" evidence="6">
    <location>
        <begin position="88"/>
        <end position="107"/>
    </location>
</feature>
<feature type="transmembrane region" description="Helical" evidence="6">
    <location>
        <begin position="184"/>
        <end position="202"/>
    </location>
</feature>
<evidence type="ECO:0000256" key="6">
    <source>
        <dbReference type="RuleBase" id="RU363058"/>
    </source>
</evidence>
<keyword evidence="3 6" id="KW-0812">Transmembrane</keyword>
<evidence type="ECO:0000256" key="2">
    <source>
        <dbReference type="ARBA" id="ARBA00022448"/>
    </source>
</evidence>
<comment type="similarity">
    <text evidence="6">Belongs to the inorganic phosphate transporter (PiT) (TC 2.A.20) family.</text>
</comment>
<proteinExistence type="inferred from homology"/>
<keyword evidence="4 6" id="KW-1133">Transmembrane helix</keyword>
<sequence length="427" mass="44091">MEIIAQYGTIFLIMACLFGFFMAWGIGANDVANAMGTSVGSGALTLKQAILVAMLFEFLGAYLAGGEVTSTIRKGIIDPSIMDDNPELMVYGMLSALLAAGTWLMIASIKGWPVSTTHSIVGAIVGFSAVGISADAVNWGKVGTIVASWIVSPLLAGTISFGLFMSVKALILDTEDPFRRAKKYIPVYMWMVGFMISMVTLLKGLKHVGLDLDLGLGSTFANAIPISAGVGLLVAALGTLMIRNIKEVTGGTQRFASVEKVFGVLMIFTACAMAFAHGSNDVANAVGPLAAVASTVQSGGEIAAKSAVPWWILLVGAVGIVVGLATYGWRVIVTVGKKITELTPSRGFAAELGASATVVIASGTGLPISTTHTLVGAVLGVGFARGIGALNIGVIGNIFASWVITLPAGAGLAILFFFLFKGIFGVQ</sequence>
<evidence type="ECO:0000313" key="8">
    <source>
        <dbReference type="Proteomes" id="UP001143304"/>
    </source>
</evidence>
<name>A0ABT3T8V4_9GAMM</name>
<reference evidence="7" key="1">
    <citation type="submission" date="2019-02" db="EMBL/GenBank/DDBJ databases">
        <authorList>
            <person name="Li S.-H."/>
        </authorList>
    </citation>
    <scope>NUCLEOTIDE SEQUENCE</scope>
    <source>
        <strain evidence="7">IMCC11814</strain>
    </source>
</reference>
<evidence type="ECO:0000256" key="1">
    <source>
        <dbReference type="ARBA" id="ARBA00004141"/>
    </source>
</evidence>
<organism evidence="7 8">
    <name type="scientific">Candidatus Marimicrobium litorale</name>
    <dbReference type="NCBI Taxonomy" id="2518991"/>
    <lineage>
        <taxon>Bacteria</taxon>
        <taxon>Pseudomonadati</taxon>
        <taxon>Pseudomonadota</taxon>
        <taxon>Gammaproteobacteria</taxon>
        <taxon>Cellvibrionales</taxon>
        <taxon>Halieaceae</taxon>
        <taxon>Marimicrobium</taxon>
    </lineage>
</organism>
<evidence type="ECO:0000313" key="7">
    <source>
        <dbReference type="EMBL" id="MCX2978713.1"/>
    </source>
</evidence>
<dbReference type="RefSeq" id="WP_279250406.1">
    <property type="nucleotide sequence ID" value="NZ_SHNO01000001.1"/>
</dbReference>
<feature type="transmembrane region" description="Helical" evidence="6">
    <location>
        <begin position="146"/>
        <end position="172"/>
    </location>
</feature>
<feature type="transmembrane region" description="Helical" evidence="6">
    <location>
        <begin position="49"/>
        <end position="68"/>
    </location>
</feature>